<protein>
    <submittedName>
        <fullName evidence="1">DUF5779 family protein</fullName>
    </submittedName>
</protein>
<organism evidence="1 2">
    <name type="scientific">Halomarina salina</name>
    <dbReference type="NCBI Taxonomy" id="1872699"/>
    <lineage>
        <taxon>Archaea</taxon>
        <taxon>Methanobacteriati</taxon>
        <taxon>Methanobacteriota</taxon>
        <taxon>Stenosarchaea group</taxon>
        <taxon>Halobacteria</taxon>
        <taxon>Halobacteriales</taxon>
        <taxon>Natronomonadaceae</taxon>
        <taxon>Halomarina</taxon>
    </lineage>
</organism>
<dbReference type="RefSeq" id="WP_247417725.1">
    <property type="nucleotide sequence ID" value="NZ_JALLGW010000001.1"/>
</dbReference>
<comment type="caution">
    <text evidence="1">The sequence shown here is derived from an EMBL/GenBank/DDBJ whole genome shotgun (WGS) entry which is preliminary data.</text>
</comment>
<evidence type="ECO:0000313" key="1">
    <source>
        <dbReference type="EMBL" id="MFC5973318.1"/>
    </source>
</evidence>
<accession>A0ABD5RSD5</accession>
<dbReference type="AlphaFoldDB" id="A0ABD5RSD5"/>
<keyword evidence="2" id="KW-1185">Reference proteome</keyword>
<dbReference type="Proteomes" id="UP001596099">
    <property type="component" value="Unassembled WGS sequence"/>
</dbReference>
<dbReference type="Pfam" id="PF19091">
    <property type="entry name" value="DUF5779"/>
    <property type="match status" value="1"/>
</dbReference>
<dbReference type="InterPro" id="IPR043931">
    <property type="entry name" value="DUF5779"/>
</dbReference>
<dbReference type="EMBL" id="JBHSQH010000001">
    <property type="protein sequence ID" value="MFC5973318.1"/>
    <property type="molecule type" value="Genomic_DNA"/>
</dbReference>
<name>A0ABD5RSD5_9EURY</name>
<gene>
    <name evidence="1" type="ORF">ACFPYI_18465</name>
</gene>
<proteinExistence type="predicted"/>
<reference evidence="1 2" key="1">
    <citation type="journal article" date="2019" name="Int. J. Syst. Evol. Microbiol.">
        <title>The Global Catalogue of Microorganisms (GCM) 10K type strain sequencing project: providing services to taxonomists for standard genome sequencing and annotation.</title>
        <authorList>
            <consortium name="The Broad Institute Genomics Platform"/>
            <consortium name="The Broad Institute Genome Sequencing Center for Infectious Disease"/>
            <person name="Wu L."/>
            <person name="Ma J."/>
        </authorList>
    </citation>
    <scope>NUCLEOTIDE SEQUENCE [LARGE SCALE GENOMIC DNA]</scope>
    <source>
        <strain evidence="1 2">CGMCC 1.12543</strain>
    </source>
</reference>
<sequence length="97" mass="10310">MGSFDLDLGAVEREISDEEGGSGEVVLGVLDGETGSAEWQRLVRDGAVLVLSVDGDLNDLASGFARDIRDMGGHLVHFRGFLIVTPPGVLIDTDRLD</sequence>
<evidence type="ECO:0000313" key="2">
    <source>
        <dbReference type="Proteomes" id="UP001596099"/>
    </source>
</evidence>